<organism evidence="1 2">
    <name type="scientific">Amycolatopsis balhimycina DSM 5908</name>
    <dbReference type="NCBI Taxonomy" id="1081091"/>
    <lineage>
        <taxon>Bacteria</taxon>
        <taxon>Bacillati</taxon>
        <taxon>Actinomycetota</taxon>
        <taxon>Actinomycetes</taxon>
        <taxon>Pseudonocardiales</taxon>
        <taxon>Pseudonocardiaceae</taxon>
        <taxon>Amycolatopsis</taxon>
    </lineage>
</organism>
<dbReference type="RefSeq" id="WP_020646626.1">
    <property type="nucleotide sequence ID" value="NZ_QHHU01000036.1"/>
</dbReference>
<name>A0A428WD94_AMYBA</name>
<accession>A0A428WD94</accession>
<dbReference type="Proteomes" id="UP000286716">
    <property type="component" value="Unassembled WGS sequence"/>
</dbReference>
<dbReference type="AlphaFoldDB" id="A0A428WD94"/>
<sequence>MDPQLAVVEAQRYLTASGVSGTARWTDGRLFVETAITRPTVFLSSIGISEFTVHGSGTAVVVSAG</sequence>
<reference evidence="1 2" key="1">
    <citation type="submission" date="2018-05" db="EMBL/GenBank/DDBJ databases">
        <title>Evolution of GPA BGCs.</title>
        <authorList>
            <person name="Waglechner N."/>
            <person name="Wright G.D."/>
        </authorList>
    </citation>
    <scope>NUCLEOTIDE SEQUENCE [LARGE SCALE GENOMIC DNA]</scope>
    <source>
        <strain evidence="1 2">DSM 5908</strain>
    </source>
</reference>
<keyword evidence="2" id="KW-1185">Reference proteome</keyword>
<dbReference type="EMBL" id="QHHU01000036">
    <property type="protein sequence ID" value="RSM41029.1"/>
    <property type="molecule type" value="Genomic_DNA"/>
</dbReference>
<dbReference type="OrthoDB" id="3638542at2"/>
<evidence type="ECO:0000313" key="1">
    <source>
        <dbReference type="EMBL" id="RSM41029.1"/>
    </source>
</evidence>
<protein>
    <submittedName>
        <fullName evidence="1">Uncharacterized protein</fullName>
    </submittedName>
</protein>
<evidence type="ECO:0000313" key="2">
    <source>
        <dbReference type="Proteomes" id="UP000286716"/>
    </source>
</evidence>
<gene>
    <name evidence="1" type="ORF">DMA12_25005</name>
</gene>
<proteinExistence type="predicted"/>
<comment type="caution">
    <text evidence="1">The sequence shown here is derived from an EMBL/GenBank/DDBJ whole genome shotgun (WGS) entry which is preliminary data.</text>
</comment>